<name>F0VJJ0_NEOCL</name>
<feature type="coiled-coil region" evidence="1">
    <location>
        <begin position="214"/>
        <end position="275"/>
    </location>
</feature>
<dbReference type="InParanoid" id="F0VJJ0"/>
<evidence type="ECO:0000313" key="4">
    <source>
        <dbReference type="Proteomes" id="UP000007494"/>
    </source>
</evidence>
<dbReference type="GeneID" id="13443548"/>
<keyword evidence="2" id="KW-0472">Membrane</keyword>
<feature type="coiled-coil region" evidence="1">
    <location>
        <begin position="726"/>
        <end position="788"/>
    </location>
</feature>
<dbReference type="eggNOG" id="ENOG502QQIF">
    <property type="taxonomic scope" value="Eukaryota"/>
</dbReference>
<dbReference type="AlphaFoldDB" id="F0VJJ0"/>
<dbReference type="Proteomes" id="UP000007494">
    <property type="component" value="Chromosome VIII"/>
</dbReference>
<evidence type="ECO:0000256" key="1">
    <source>
        <dbReference type="SAM" id="Coils"/>
    </source>
</evidence>
<gene>
    <name evidence="3" type="ORF">NCLIV_036830</name>
</gene>
<dbReference type="PANTHER" id="PTHR23159">
    <property type="entry name" value="CENTROSOMAL PROTEIN 2"/>
    <property type="match status" value="1"/>
</dbReference>
<keyword evidence="1" id="KW-0175">Coiled coil</keyword>
<keyword evidence="2" id="KW-1133">Transmembrane helix</keyword>
<accession>F0VJJ0</accession>
<dbReference type="OMA" id="QGWRNGA"/>
<dbReference type="RefSeq" id="XP_003883933.1">
    <property type="nucleotide sequence ID" value="XM_003883884.1"/>
</dbReference>
<evidence type="ECO:0000313" key="3">
    <source>
        <dbReference type="EMBL" id="CBZ53901.1"/>
    </source>
</evidence>
<feature type="coiled-coil region" evidence="1">
    <location>
        <begin position="406"/>
        <end position="466"/>
    </location>
</feature>
<dbReference type="OrthoDB" id="331245at2759"/>
<dbReference type="PANTHER" id="PTHR23159:SF60">
    <property type="entry name" value="SPINDLE ASSEMBLY ABNORMAL PROTEIN 4"/>
    <property type="match status" value="1"/>
</dbReference>
<organism evidence="3 4">
    <name type="scientific">Neospora caninum (strain Liverpool)</name>
    <dbReference type="NCBI Taxonomy" id="572307"/>
    <lineage>
        <taxon>Eukaryota</taxon>
        <taxon>Sar</taxon>
        <taxon>Alveolata</taxon>
        <taxon>Apicomplexa</taxon>
        <taxon>Conoidasida</taxon>
        <taxon>Coccidia</taxon>
        <taxon>Eucoccidiorida</taxon>
        <taxon>Eimeriorina</taxon>
        <taxon>Sarcocystidae</taxon>
        <taxon>Neospora</taxon>
    </lineage>
</organism>
<evidence type="ECO:0008006" key="5">
    <source>
        <dbReference type="Google" id="ProtNLM"/>
    </source>
</evidence>
<keyword evidence="4" id="KW-1185">Reference proteome</keyword>
<dbReference type="VEuPathDB" id="ToxoDB:NCLIV_036830"/>
<proteinExistence type="predicted"/>
<sequence>MFSDYPGRSSATHIPLISDMRSVRVTVALFWAVVAVVGFWASPDSRMTVAGPQFADAATGRVVKSLKRAMNQGWRNGAHSVCAILGCDYEQVKAHLAHHPASFHSFKAVCAQLDEFEEEITTSKQREEDLTPNQKEYRWLLLMKAAAVLNHCLGTKFSVPANFVPPHVKSNEYVPGQRGDGDEKEKLKSRMKALQVVVPLPTVDEIQNYASQRLASLRQTHMDQTKELEEARHRKFLLLQEEHDRQTEQMISELKLKQTEEMDTLRRELAEEKRLFDHSVKVWDAVSRLLTDAHLGIEALSERVHSMSQQVFKLSSFYDKLHSYQQASKENPTGNAAYSALSYAFQSEAAVEQAMQQIVATYQEASGAVARIQEILSQAEGVTATAPPRDDAPWFQQRQRGYKDRLDSFNNLLTDLSVRLEDLMQTAEERKLVILFSGDEVRTQTLALLQERTNDWSARLATLRERAQGIEVAASKFFESSAQLDRTTGEVVSAVLQNPDAFIVQVSTYATESGSLRSSANVIEEDLKNLIKALQEIGREMTGMTEGISAAQLPPAVLEFLGLPGLFNALNVDMQVKAKGQQMIQLIKARLNQTVEISRKLEMLKNEVKNIRSPAAREQAEWALSEVSTKLQDVLRAKAEVELEIQQINLQLQQAQATIAQLDQRMNHERLAAKRVAAGSSAAGGLRGNSLAFGGTVGGLGGSIDGLGTSAGSVMGLGSSVGGGLNADSRVTLVELEQQRQAAKEKLQELRQSLSTKQREAVSLENEARRLEAEVGTKQRELTEEQQRIVRTMTLAQSLTTGAAPTASMTMASLRGGLGMTGGLGGGSAALMSQGLMGSRATGMLGGSMGGLGGSMGGLGGNVGGLGGSMGGLGGNVGGLGGSMGGLGGNVGGLGGSRGGLGGLSRGGI</sequence>
<evidence type="ECO:0000256" key="2">
    <source>
        <dbReference type="SAM" id="Phobius"/>
    </source>
</evidence>
<reference evidence="4" key="1">
    <citation type="journal article" date="2012" name="PLoS Pathog.">
        <title>Comparative genomics of the apicomplexan parasites Toxoplasma gondii and Neospora caninum: Coccidia differing in host range and transmission strategy.</title>
        <authorList>
            <person name="Reid A.J."/>
            <person name="Vermont S.J."/>
            <person name="Cotton J.A."/>
            <person name="Harris D."/>
            <person name="Hill-Cawthorne G.A."/>
            <person name="Konen-Waisman S."/>
            <person name="Latham S.M."/>
            <person name="Mourier T."/>
            <person name="Norton R."/>
            <person name="Quail M.A."/>
            <person name="Sanders M."/>
            <person name="Shanmugam D."/>
            <person name="Sohal A."/>
            <person name="Wasmuth J.D."/>
            <person name="Brunk B."/>
            <person name="Grigg M.E."/>
            <person name="Howard J.C."/>
            <person name="Parkinson J."/>
            <person name="Roos D.S."/>
            <person name="Trees A.J."/>
            <person name="Berriman M."/>
            <person name="Pain A."/>
            <person name="Wastling J.M."/>
        </authorList>
    </citation>
    <scope>NUCLEOTIDE SEQUENCE [LARGE SCALE GENOMIC DNA]</scope>
    <source>
        <strain evidence="4">Liverpool</strain>
    </source>
</reference>
<feature type="coiled-coil region" evidence="1">
    <location>
        <begin position="631"/>
        <end position="672"/>
    </location>
</feature>
<protein>
    <recommendedName>
        <fullName evidence="5">Transmembrane protein</fullName>
    </recommendedName>
</protein>
<feature type="transmembrane region" description="Helical" evidence="2">
    <location>
        <begin position="21"/>
        <end position="41"/>
    </location>
</feature>
<dbReference type="EMBL" id="FR823390">
    <property type="protein sequence ID" value="CBZ53901.1"/>
    <property type="molecule type" value="Genomic_DNA"/>
</dbReference>
<keyword evidence="2" id="KW-0812">Transmembrane</keyword>